<dbReference type="EMBL" id="MU129061">
    <property type="protein sequence ID" value="KAF9508339.1"/>
    <property type="molecule type" value="Genomic_DNA"/>
</dbReference>
<dbReference type="AlphaFoldDB" id="A0A9P6AM23"/>
<name>A0A9P6AM23_9AGAM</name>
<evidence type="ECO:0000313" key="2">
    <source>
        <dbReference type="Proteomes" id="UP000886523"/>
    </source>
</evidence>
<reference evidence="1" key="1">
    <citation type="journal article" date="2020" name="Nat. Commun.">
        <title>Large-scale genome sequencing of mycorrhizal fungi provides insights into the early evolution of symbiotic traits.</title>
        <authorList>
            <person name="Miyauchi S."/>
            <person name="Kiss E."/>
            <person name="Kuo A."/>
            <person name="Drula E."/>
            <person name="Kohler A."/>
            <person name="Sanchez-Garcia M."/>
            <person name="Morin E."/>
            <person name="Andreopoulos B."/>
            <person name="Barry K.W."/>
            <person name="Bonito G."/>
            <person name="Buee M."/>
            <person name="Carver A."/>
            <person name="Chen C."/>
            <person name="Cichocki N."/>
            <person name="Clum A."/>
            <person name="Culley D."/>
            <person name="Crous P.W."/>
            <person name="Fauchery L."/>
            <person name="Girlanda M."/>
            <person name="Hayes R.D."/>
            <person name="Keri Z."/>
            <person name="LaButti K."/>
            <person name="Lipzen A."/>
            <person name="Lombard V."/>
            <person name="Magnuson J."/>
            <person name="Maillard F."/>
            <person name="Murat C."/>
            <person name="Nolan M."/>
            <person name="Ohm R.A."/>
            <person name="Pangilinan J."/>
            <person name="Pereira M.F."/>
            <person name="Perotto S."/>
            <person name="Peter M."/>
            <person name="Pfister S."/>
            <person name="Riley R."/>
            <person name="Sitrit Y."/>
            <person name="Stielow J.B."/>
            <person name="Szollosi G."/>
            <person name="Zifcakova L."/>
            <person name="Stursova M."/>
            <person name="Spatafora J.W."/>
            <person name="Tedersoo L."/>
            <person name="Vaario L.M."/>
            <person name="Yamada A."/>
            <person name="Yan M."/>
            <person name="Wang P."/>
            <person name="Xu J."/>
            <person name="Bruns T."/>
            <person name="Baldrian P."/>
            <person name="Vilgalys R."/>
            <person name="Dunand C."/>
            <person name="Henrissat B."/>
            <person name="Grigoriev I.V."/>
            <person name="Hibbett D."/>
            <person name="Nagy L.G."/>
            <person name="Martin F.M."/>
        </authorList>
    </citation>
    <scope>NUCLEOTIDE SEQUENCE</scope>
    <source>
        <strain evidence="1">UP504</strain>
    </source>
</reference>
<accession>A0A9P6AM23</accession>
<comment type="caution">
    <text evidence="1">The sequence shown here is derived from an EMBL/GenBank/DDBJ whole genome shotgun (WGS) entry which is preliminary data.</text>
</comment>
<sequence length="170" mass="19106">MFEKDNLIRIPGKRRERRSDSNWRLGIAGTNRIASESPGNSRSPLVIWPYSVVLGCSSVAAHLRHLPELPIAGMAEVYSNGTFYPILNSDLDIREANLGQGFSFSVHARLPKPFPKEIHHWSPSLIIDDNSCFDLLISFSPLTPPYKAFVASLSRVHLSCSMYSEHLLRM</sequence>
<proteinExistence type="predicted"/>
<dbReference type="Proteomes" id="UP000886523">
    <property type="component" value="Unassembled WGS sequence"/>
</dbReference>
<evidence type="ECO:0000313" key="1">
    <source>
        <dbReference type="EMBL" id="KAF9508339.1"/>
    </source>
</evidence>
<gene>
    <name evidence="1" type="ORF">BS47DRAFT_1488424</name>
</gene>
<protein>
    <submittedName>
        <fullName evidence="1">Uncharacterized protein</fullName>
    </submittedName>
</protein>
<keyword evidence="2" id="KW-1185">Reference proteome</keyword>
<organism evidence="1 2">
    <name type="scientific">Hydnum rufescens UP504</name>
    <dbReference type="NCBI Taxonomy" id="1448309"/>
    <lineage>
        <taxon>Eukaryota</taxon>
        <taxon>Fungi</taxon>
        <taxon>Dikarya</taxon>
        <taxon>Basidiomycota</taxon>
        <taxon>Agaricomycotina</taxon>
        <taxon>Agaricomycetes</taxon>
        <taxon>Cantharellales</taxon>
        <taxon>Hydnaceae</taxon>
        <taxon>Hydnum</taxon>
    </lineage>
</organism>